<dbReference type="RefSeq" id="WP_081555147.1">
    <property type="nucleotide sequence ID" value="NZ_MUKV01000007.1"/>
</dbReference>
<reference evidence="1 2" key="1">
    <citation type="submission" date="2017-02" db="EMBL/GenBank/DDBJ databases">
        <title>Chromobacterium haemolyticum H5244.</title>
        <authorList>
            <person name="Gulvik C.A."/>
        </authorList>
    </citation>
    <scope>NUCLEOTIDE SEQUENCE [LARGE SCALE GENOMIC DNA]</scope>
    <source>
        <strain evidence="1 2">H5244</strain>
    </source>
</reference>
<comment type="caution">
    <text evidence="1">The sequence shown here is derived from an EMBL/GenBank/DDBJ whole genome shotgun (WGS) entry which is preliminary data.</text>
</comment>
<name>A0A1W0D4B2_9NEIS</name>
<sequence>MHPSRCPPPTRARHLRELPNIGPSLADDLRLLGIEQPSQLRGAEPLRLYHRLCELTGTRQDPCVLDTLMSVVHYMDTGEARLWWSFTAERKAKGGY</sequence>
<protein>
    <submittedName>
        <fullName evidence="1">Mitomycin resistance protein</fullName>
    </submittedName>
</protein>
<dbReference type="Pfam" id="PF11731">
    <property type="entry name" value="Cdd1"/>
    <property type="match status" value="1"/>
</dbReference>
<dbReference type="InterPro" id="IPR021725">
    <property type="entry name" value="Cdd1"/>
</dbReference>
<evidence type="ECO:0000313" key="2">
    <source>
        <dbReference type="Proteomes" id="UP000192721"/>
    </source>
</evidence>
<dbReference type="Gene3D" id="1.10.150.20">
    <property type="entry name" value="5' to 3' exonuclease, C-terminal subdomain"/>
    <property type="match status" value="1"/>
</dbReference>
<dbReference type="Proteomes" id="UP000192721">
    <property type="component" value="Unassembled WGS sequence"/>
</dbReference>
<dbReference type="AlphaFoldDB" id="A0A1W0D4B2"/>
<gene>
    <name evidence="1" type="ORF">B0T45_08135</name>
</gene>
<accession>A0A1W0D4B2</accession>
<proteinExistence type="predicted"/>
<dbReference type="EMBL" id="MUKV01000007">
    <property type="protein sequence ID" value="OQS41692.1"/>
    <property type="molecule type" value="Genomic_DNA"/>
</dbReference>
<organism evidence="1 2">
    <name type="scientific">Chromobacterium haemolyticum</name>
    <dbReference type="NCBI Taxonomy" id="394935"/>
    <lineage>
        <taxon>Bacteria</taxon>
        <taxon>Pseudomonadati</taxon>
        <taxon>Pseudomonadota</taxon>
        <taxon>Betaproteobacteria</taxon>
        <taxon>Neisseriales</taxon>
        <taxon>Chromobacteriaceae</taxon>
        <taxon>Chromobacterium</taxon>
    </lineage>
</organism>
<evidence type="ECO:0000313" key="1">
    <source>
        <dbReference type="EMBL" id="OQS41692.1"/>
    </source>
</evidence>